<evidence type="ECO:0000256" key="1">
    <source>
        <dbReference type="ARBA" id="ARBA00004651"/>
    </source>
</evidence>
<feature type="transmembrane region" description="Helical" evidence="9">
    <location>
        <begin position="189"/>
        <end position="212"/>
    </location>
</feature>
<comment type="caution">
    <text evidence="10">The sequence shown here is derived from an EMBL/GenBank/DDBJ whole genome shotgun (WGS) entry which is preliminary data.</text>
</comment>
<dbReference type="GO" id="GO:0006865">
    <property type="term" value="P:amino acid transport"/>
    <property type="evidence" value="ECO:0007669"/>
    <property type="project" value="UniProtKB-KW"/>
</dbReference>
<name>A0A327JDY8_9HYPH</name>
<dbReference type="Proteomes" id="UP000249299">
    <property type="component" value="Unassembled WGS sequence"/>
</dbReference>
<gene>
    <name evidence="10" type="ORF">CH339_21485</name>
</gene>
<feature type="transmembrane region" description="Helical" evidence="9">
    <location>
        <begin position="145"/>
        <end position="169"/>
    </location>
</feature>
<evidence type="ECO:0000313" key="11">
    <source>
        <dbReference type="Proteomes" id="UP000249299"/>
    </source>
</evidence>
<keyword evidence="7 9" id="KW-0472">Membrane</keyword>
<comment type="similarity">
    <text evidence="8">Belongs to the binding-protein-dependent transport system permease family. LivHM subfamily.</text>
</comment>
<feature type="transmembrane region" description="Helical" evidence="9">
    <location>
        <begin position="12"/>
        <end position="32"/>
    </location>
</feature>
<dbReference type="PANTHER" id="PTHR11795">
    <property type="entry name" value="BRANCHED-CHAIN AMINO ACID TRANSPORT SYSTEM PERMEASE PROTEIN LIVH"/>
    <property type="match status" value="1"/>
</dbReference>
<organism evidence="10 11">
    <name type="scientific">Rhodobium orientis</name>
    <dbReference type="NCBI Taxonomy" id="34017"/>
    <lineage>
        <taxon>Bacteria</taxon>
        <taxon>Pseudomonadati</taxon>
        <taxon>Pseudomonadota</taxon>
        <taxon>Alphaproteobacteria</taxon>
        <taxon>Hyphomicrobiales</taxon>
        <taxon>Rhodobiaceae</taxon>
        <taxon>Rhodobium</taxon>
    </lineage>
</organism>
<dbReference type="PANTHER" id="PTHR11795:SF445">
    <property type="entry name" value="AMINO ACID ABC TRANSPORTER PERMEASE PROTEIN"/>
    <property type="match status" value="1"/>
</dbReference>
<evidence type="ECO:0000256" key="9">
    <source>
        <dbReference type="SAM" id="Phobius"/>
    </source>
</evidence>
<protein>
    <submittedName>
        <fullName evidence="10">Branched-chain amino acid ABC transporter permease</fullName>
    </submittedName>
</protein>
<evidence type="ECO:0000256" key="7">
    <source>
        <dbReference type="ARBA" id="ARBA00023136"/>
    </source>
</evidence>
<keyword evidence="3" id="KW-1003">Cell membrane</keyword>
<evidence type="ECO:0000256" key="2">
    <source>
        <dbReference type="ARBA" id="ARBA00022448"/>
    </source>
</evidence>
<keyword evidence="6 9" id="KW-1133">Transmembrane helix</keyword>
<accession>A0A327JDY8</accession>
<dbReference type="EMBL" id="NPEV01000070">
    <property type="protein sequence ID" value="RAI24697.1"/>
    <property type="molecule type" value="Genomic_DNA"/>
</dbReference>
<dbReference type="GO" id="GO:0005886">
    <property type="term" value="C:plasma membrane"/>
    <property type="evidence" value="ECO:0007669"/>
    <property type="project" value="UniProtKB-SubCell"/>
</dbReference>
<dbReference type="InterPro" id="IPR001851">
    <property type="entry name" value="ABC_transp_permease"/>
</dbReference>
<proteinExistence type="inferred from homology"/>
<evidence type="ECO:0000256" key="6">
    <source>
        <dbReference type="ARBA" id="ARBA00022989"/>
    </source>
</evidence>
<keyword evidence="4 9" id="KW-0812">Transmembrane</keyword>
<dbReference type="CDD" id="cd06582">
    <property type="entry name" value="TM_PBP1_LivH_like"/>
    <property type="match status" value="1"/>
</dbReference>
<feature type="transmembrane region" description="Helical" evidence="9">
    <location>
        <begin position="97"/>
        <end position="115"/>
    </location>
</feature>
<evidence type="ECO:0000256" key="5">
    <source>
        <dbReference type="ARBA" id="ARBA00022970"/>
    </source>
</evidence>
<dbReference type="OrthoDB" id="153121at2"/>
<evidence type="ECO:0000256" key="3">
    <source>
        <dbReference type="ARBA" id="ARBA00022475"/>
    </source>
</evidence>
<keyword evidence="5" id="KW-0029">Amino-acid transport</keyword>
<feature type="transmembrane region" description="Helical" evidence="9">
    <location>
        <begin position="266"/>
        <end position="285"/>
    </location>
</feature>
<sequence>MVELYLKVAAGGLLIGTVYALIAIGLTIIFGVMRVVNFAHGEMVVMGMYLGYALWTLFAIPAIPAALIAAVVLFGLGVFLQVTVVSRFVGRPQHSQFILFIAFALVITGLHLMLMGPDARSVMAPISFQTYSVGGLRLDAARVQAAATALVMILALVAFLRFTFIGRAIRAAADNPLGAEVVGIRSGRVYAVTAGIGLACAGAAGALVSPLFDAQPFLAPEFTLLAFIIVIIGGLGSLTGALIGGLLIGVAEGFAALLINPAMKSMFSYGLLIAVLLLRPAGLFGGREAR</sequence>
<dbReference type="RefSeq" id="WP_111436483.1">
    <property type="nucleotide sequence ID" value="NZ_JACIGG010000008.1"/>
</dbReference>
<keyword evidence="2" id="KW-0813">Transport</keyword>
<dbReference type="AlphaFoldDB" id="A0A327JDY8"/>
<comment type="subcellular location">
    <subcellularLocation>
        <location evidence="1">Cell membrane</location>
        <topology evidence="1">Multi-pass membrane protein</topology>
    </subcellularLocation>
</comment>
<feature type="transmembrane region" description="Helical" evidence="9">
    <location>
        <begin position="224"/>
        <end position="254"/>
    </location>
</feature>
<evidence type="ECO:0000256" key="8">
    <source>
        <dbReference type="ARBA" id="ARBA00037998"/>
    </source>
</evidence>
<dbReference type="GO" id="GO:0022857">
    <property type="term" value="F:transmembrane transporter activity"/>
    <property type="evidence" value="ECO:0007669"/>
    <property type="project" value="InterPro"/>
</dbReference>
<dbReference type="InterPro" id="IPR052157">
    <property type="entry name" value="BCAA_transport_permease"/>
</dbReference>
<evidence type="ECO:0000256" key="4">
    <source>
        <dbReference type="ARBA" id="ARBA00022692"/>
    </source>
</evidence>
<evidence type="ECO:0000313" key="10">
    <source>
        <dbReference type="EMBL" id="RAI24697.1"/>
    </source>
</evidence>
<dbReference type="Pfam" id="PF02653">
    <property type="entry name" value="BPD_transp_2"/>
    <property type="match status" value="1"/>
</dbReference>
<reference evidence="10 11" key="1">
    <citation type="submission" date="2017-07" db="EMBL/GenBank/DDBJ databases">
        <title>Draft Genome Sequences of Select Purple Nonsulfur Bacteria.</title>
        <authorList>
            <person name="Lasarre B."/>
            <person name="Mckinlay J.B."/>
        </authorList>
    </citation>
    <scope>NUCLEOTIDE SEQUENCE [LARGE SCALE GENOMIC DNA]</scope>
    <source>
        <strain evidence="10 11">DSM 11290</strain>
    </source>
</reference>
<feature type="transmembrane region" description="Helical" evidence="9">
    <location>
        <begin position="52"/>
        <end position="85"/>
    </location>
</feature>
<keyword evidence="11" id="KW-1185">Reference proteome</keyword>